<dbReference type="EMBL" id="BARV01004177">
    <property type="protein sequence ID" value="GAI16157.1"/>
    <property type="molecule type" value="Genomic_DNA"/>
</dbReference>
<protein>
    <submittedName>
        <fullName evidence="1">Uncharacterized protein</fullName>
    </submittedName>
</protein>
<gene>
    <name evidence="1" type="ORF">S06H3_09461</name>
</gene>
<reference evidence="1" key="1">
    <citation type="journal article" date="2014" name="Front. Microbiol.">
        <title>High frequency of phylogenetically diverse reductive dehalogenase-homologous genes in deep subseafloor sedimentary metagenomes.</title>
        <authorList>
            <person name="Kawai M."/>
            <person name="Futagami T."/>
            <person name="Toyoda A."/>
            <person name="Takaki Y."/>
            <person name="Nishi S."/>
            <person name="Hori S."/>
            <person name="Arai W."/>
            <person name="Tsubouchi T."/>
            <person name="Morono Y."/>
            <person name="Uchiyama I."/>
            <person name="Ito T."/>
            <person name="Fujiyama A."/>
            <person name="Inagaki F."/>
            <person name="Takami H."/>
        </authorList>
    </citation>
    <scope>NUCLEOTIDE SEQUENCE</scope>
    <source>
        <strain evidence="1">Expedition CK06-06</strain>
    </source>
</reference>
<sequence>MNKEMTQDALVLIPINSTTREKIKNLAEAKNIPESVLVMQIVEGYFSLGPQNRLTWDTVFPTPMKNMLNFLLEAKGLR</sequence>
<dbReference type="AlphaFoldDB" id="X1LA10"/>
<name>X1LA10_9ZZZZ</name>
<proteinExistence type="predicted"/>
<accession>X1LA10</accession>
<comment type="caution">
    <text evidence="1">The sequence shown here is derived from an EMBL/GenBank/DDBJ whole genome shotgun (WGS) entry which is preliminary data.</text>
</comment>
<organism evidence="1">
    <name type="scientific">marine sediment metagenome</name>
    <dbReference type="NCBI Taxonomy" id="412755"/>
    <lineage>
        <taxon>unclassified sequences</taxon>
        <taxon>metagenomes</taxon>
        <taxon>ecological metagenomes</taxon>
    </lineage>
</organism>
<evidence type="ECO:0000313" key="1">
    <source>
        <dbReference type="EMBL" id="GAI16157.1"/>
    </source>
</evidence>